<evidence type="ECO:0000313" key="3">
    <source>
        <dbReference type="Proteomes" id="UP001242480"/>
    </source>
</evidence>
<sequence length="320" mass="35136">MIVDATIHSFSLWHHFAHKPGFDALAYADLAASLGFSGISLSLNDPNYRHLGGREPERMERLRRHLETLAFSLEVDTSGTDPAHMSELLGVASLMGATSLRTYTRHQGTPAEMAEATARDLGAVMPKAGALGIVVVLENHEDFTGPELAGIVERVGHPNLKILYDYGNSQMVLEDPEAALDAVLPHVHSVHLKDHVMVRPEHAGRLTVAGVPVGDGFLPLERLTRRLLDQGLRRITFENVWAYSAPIRPGRMPMDGVVPGEGAFAFLEPPFDPARIVLDQSRLAPDRLVALEHDALLRGVAVFRRILSRLGCEGRWRRAG</sequence>
<dbReference type="Gene3D" id="3.20.20.150">
    <property type="entry name" value="Divalent-metal-dependent TIM barrel enzymes"/>
    <property type="match status" value="1"/>
</dbReference>
<dbReference type="InterPro" id="IPR013022">
    <property type="entry name" value="Xyl_isomerase-like_TIM-brl"/>
</dbReference>
<keyword evidence="3" id="KW-1185">Reference proteome</keyword>
<dbReference type="PANTHER" id="PTHR12110:SF53">
    <property type="entry name" value="BLR5974 PROTEIN"/>
    <property type="match status" value="1"/>
</dbReference>
<protein>
    <submittedName>
        <fullName evidence="2">Sugar phosphate isomerase/epimerase</fullName>
    </submittedName>
</protein>
<dbReference type="Proteomes" id="UP001242480">
    <property type="component" value="Unassembled WGS sequence"/>
</dbReference>
<dbReference type="EMBL" id="JAUSVX010000014">
    <property type="protein sequence ID" value="MDQ0473097.1"/>
    <property type="molecule type" value="Genomic_DNA"/>
</dbReference>
<dbReference type="GO" id="GO:0016853">
    <property type="term" value="F:isomerase activity"/>
    <property type="evidence" value="ECO:0007669"/>
    <property type="project" value="UniProtKB-KW"/>
</dbReference>
<organism evidence="2 3">
    <name type="scientific">Labrys wisconsinensis</name>
    <dbReference type="NCBI Taxonomy" id="425677"/>
    <lineage>
        <taxon>Bacteria</taxon>
        <taxon>Pseudomonadati</taxon>
        <taxon>Pseudomonadota</taxon>
        <taxon>Alphaproteobacteria</taxon>
        <taxon>Hyphomicrobiales</taxon>
        <taxon>Xanthobacteraceae</taxon>
        <taxon>Labrys</taxon>
    </lineage>
</organism>
<dbReference type="InterPro" id="IPR036237">
    <property type="entry name" value="Xyl_isomerase-like_sf"/>
</dbReference>
<gene>
    <name evidence="2" type="ORF">QO011_006130</name>
</gene>
<accession>A0ABU0JFN5</accession>
<dbReference type="InterPro" id="IPR050312">
    <property type="entry name" value="IolE/XylAMocC-like"/>
</dbReference>
<evidence type="ECO:0000313" key="2">
    <source>
        <dbReference type="EMBL" id="MDQ0473097.1"/>
    </source>
</evidence>
<reference evidence="2 3" key="1">
    <citation type="submission" date="2023-07" db="EMBL/GenBank/DDBJ databases">
        <title>Genomic Encyclopedia of Type Strains, Phase IV (KMG-IV): sequencing the most valuable type-strain genomes for metagenomic binning, comparative biology and taxonomic classification.</title>
        <authorList>
            <person name="Goeker M."/>
        </authorList>
    </citation>
    <scope>NUCLEOTIDE SEQUENCE [LARGE SCALE GENOMIC DNA]</scope>
    <source>
        <strain evidence="2 3">DSM 19619</strain>
    </source>
</reference>
<dbReference type="RefSeq" id="WP_307280874.1">
    <property type="nucleotide sequence ID" value="NZ_JAUSVX010000014.1"/>
</dbReference>
<dbReference type="PANTHER" id="PTHR12110">
    <property type="entry name" value="HYDROXYPYRUVATE ISOMERASE"/>
    <property type="match status" value="1"/>
</dbReference>
<evidence type="ECO:0000259" key="1">
    <source>
        <dbReference type="Pfam" id="PF01261"/>
    </source>
</evidence>
<feature type="domain" description="Xylose isomerase-like TIM barrel" evidence="1">
    <location>
        <begin position="29"/>
        <end position="235"/>
    </location>
</feature>
<dbReference type="SUPFAM" id="SSF51658">
    <property type="entry name" value="Xylose isomerase-like"/>
    <property type="match status" value="1"/>
</dbReference>
<proteinExistence type="predicted"/>
<keyword evidence="2" id="KW-0413">Isomerase</keyword>
<comment type="caution">
    <text evidence="2">The sequence shown here is derived from an EMBL/GenBank/DDBJ whole genome shotgun (WGS) entry which is preliminary data.</text>
</comment>
<dbReference type="Pfam" id="PF01261">
    <property type="entry name" value="AP_endonuc_2"/>
    <property type="match status" value="1"/>
</dbReference>
<name>A0ABU0JFN5_9HYPH</name>